<dbReference type="EMBL" id="CSWP01000012">
    <property type="protein sequence ID" value="CPV69954.1"/>
    <property type="molecule type" value="Genomic_DNA"/>
</dbReference>
<name>A0A0U1BTC1_9MYCO</name>
<evidence type="ECO:0000313" key="2">
    <source>
        <dbReference type="Proteomes" id="UP000045782"/>
    </source>
</evidence>
<proteinExistence type="predicted"/>
<evidence type="ECO:0000313" key="1">
    <source>
        <dbReference type="EMBL" id="CPV69954.1"/>
    </source>
</evidence>
<protein>
    <submittedName>
        <fullName evidence="1">Uncharacterized protein</fullName>
    </submittedName>
</protein>
<organism evidence="1 2">
    <name type="scientific">Mycobacteroides abscessus</name>
    <dbReference type="NCBI Taxonomy" id="36809"/>
    <lineage>
        <taxon>Bacteria</taxon>
        <taxon>Bacillati</taxon>
        <taxon>Actinomycetota</taxon>
        <taxon>Actinomycetes</taxon>
        <taxon>Mycobacteriales</taxon>
        <taxon>Mycobacteriaceae</taxon>
        <taxon>Mycobacteroides</taxon>
    </lineage>
</organism>
<reference evidence="1 2" key="1">
    <citation type="submission" date="2015-03" db="EMBL/GenBank/DDBJ databases">
        <authorList>
            <person name="Murphy D."/>
        </authorList>
    </citation>
    <scope>NUCLEOTIDE SEQUENCE [LARGE SCALE GENOMIC DNA]</scope>
    <source>
        <strain evidence="1 2">PAP088</strain>
    </source>
</reference>
<accession>A0A0U1BTC1</accession>
<dbReference type="RefSeq" id="WP_016888120.1">
    <property type="nucleotide sequence ID" value="NZ_CP014951.1"/>
</dbReference>
<dbReference type="AlphaFoldDB" id="A0A0U1BTC1"/>
<dbReference type="Proteomes" id="UP000045782">
    <property type="component" value="Unassembled WGS sequence"/>
</dbReference>
<sequence>MSDPLDRLVELTSGELEAVWTSAAFTAAEAVGLWVDDPDDPHVAVAVHDQQIVQISISDAMLRVPLDQLQDVLNMCIFNAFAMWQSQVSAAVPTVA</sequence>
<gene>
    <name evidence="1" type="ORF">ERS075579_04681</name>
</gene>